<reference evidence="6 7" key="1">
    <citation type="submission" date="2018-11" db="EMBL/GenBank/DDBJ databases">
        <title>Genomic Encyclopedia of Type Strains, Phase IV (KMG-IV): sequencing the most valuable type-strain genomes for metagenomic binning, comparative biology and taxonomic classification.</title>
        <authorList>
            <person name="Goeker M."/>
        </authorList>
    </citation>
    <scope>NUCLEOTIDE SEQUENCE [LARGE SCALE GENOMIC DNA]</scope>
    <source>
        <strain evidence="6 7">DSM 100275</strain>
    </source>
</reference>
<dbReference type="Proteomes" id="UP000276634">
    <property type="component" value="Unassembled WGS sequence"/>
</dbReference>
<dbReference type="GO" id="GO:0043531">
    <property type="term" value="F:ADP binding"/>
    <property type="evidence" value="ECO:0007669"/>
    <property type="project" value="UniProtKB-UniRule"/>
</dbReference>
<dbReference type="EC" id="2.7.4.28" evidence="5"/>
<dbReference type="OrthoDB" id="9782201at2"/>
<dbReference type="GO" id="GO:0016776">
    <property type="term" value="F:phosphotransferase activity, phosphate group as acceptor"/>
    <property type="evidence" value="ECO:0007669"/>
    <property type="project" value="UniProtKB-UniRule"/>
</dbReference>
<evidence type="ECO:0000256" key="5">
    <source>
        <dbReference type="HAMAP-Rule" id="MF_01062"/>
    </source>
</evidence>
<sequence>MAQGTEARPTPRPVFFVSDRTGITAETLGHSLLSQFEGVDFQPRTIPFVDTVEKARAAAAEIDRAAAASGVRPLVFSTLVDAEIRRTVAASRGVCFDFFDAFIGPLEREFATRSSHTIGRTHGLVDLQAYQARIEAVNYALTHDDGLGTGGYDRADLILTGVSRSGKTPTSLYLAMHFGVRAANYPLTEEDLEQARLPEELAPHRDRIYGLTIDPERLAQIRAERRPGSRYASLEQCRREIRQVERLYRMEGIPAFDTSRSSIEEIATAVIERAGIRRRLF</sequence>
<comment type="caution">
    <text evidence="6">The sequence shown here is derived from an EMBL/GenBank/DDBJ whole genome shotgun (WGS) entry which is preliminary data.</text>
</comment>
<dbReference type="AlphaFoldDB" id="A0A3N1YAD7"/>
<evidence type="ECO:0000256" key="4">
    <source>
        <dbReference type="ARBA" id="ARBA00022777"/>
    </source>
</evidence>
<keyword evidence="7" id="KW-1185">Reference proteome</keyword>
<keyword evidence="3 5" id="KW-0547">Nucleotide-binding</keyword>
<dbReference type="GO" id="GO:0004674">
    <property type="term" value="F:protein serine/threonine kinase activity"/>
    <property type="evidence" value="ECO:0007669"/>
    <property type="project" value="UniProtKB-UniRule"/>
</dbReference>
<evidence type="ECO:0000313" key="6">
    <source>
        <dbReference type="EMBL" id="ROR34592.1"/>
    </source>
</evidence>
<dbReference type="PANTHER" id="PTHR31756">
    <property type="entry name" value="PYRUVATE, PHOSPHATE DIKINASE REGULATORY PROTEIN 1, CHLOROPLASTIC"/>
    <property type="match status" value="1"/>
</dbReference>
<protein>
    <recommendedName>
        <fullName evidence="5">Putative phosphoenolpyruvate synthase regulatory protein</fullName>
        <shortName evidence="5">PEP synthase regulatory protein</shortName>
        <shortName evidence="5">PSRP</shortName>
        <ecNumber evidence="5">2.7.11.33</ecNumber>
        <ecNumber evidence="5">2.7.4.28</ecNumber>
    </recommendedName>
    <alternativeName>
        <fullName evidence="5">Pyruvate, water dikinase regulatory protein</fullName>
    </alternativeName>
</protein>
<dbReference type="InterPro" id="IPR027417">
    <property type="entry name" value="P-loop_NTPase"/>
</dbReference>
<evidence type="ECO:0000256" key="1">
    <source>
        <dbReference type="ARBA" id="ARBA00022527"/>
    </source>
</evidence>
<comment type="function">
    <text evidence="5">Bifunctional serine/threonine kinase and phosphorylase involved in the regulation of the phosphoenolpyruvate synthase (PEPS) by catalyzing its phosphorylation/dephosphorylation.</text>
</comment>
<evidence type="ECO:0000313" key="7">
    <source>
        <dbReference type="Proteomes" id="UP000276634"/>
    </source>
</evidence>
<name>A0A3N1YAD7_9GAMM</name>
<dbReference type="RefSeq" id="WP_123399903.1">
    <property type="nucleotide sequence ID" value="NZ_RJVI01000001.1"/>
</dbReference>
<comment type="catalytic activity">
    <reaction evidence="5">
        <text>[pyruvate, water dikinase]-phosphate + phosphate + H(+) = [pyruvate, water dikinase] + diphosphate</text>
        <dbReference type="Rhea" id="RHEA:48580"/>
        <dbReference type="Rhea" id="RHEA-COMP:11425"/>
        <dbReference type="Rhea" id="RHEA-COMP:11426"/>
        <dbReference type="ChEBI" id="CHEBI:15378"/>
        <dbReference type="ChEBI" id="CHEBI:33019"/>
        <dbReference type="ChEBI" id="CHEBI:43176"/>
        <dbReference type="ChEBI" id="CHEBI:43474"/>
        <dbReference type="ChEBI" id="CHEBI:68546"/>
        <dbReference type="EC" id="2.7.4.28"/>
    </reaction>
</comment>
<dbReference type="NCBIfam" id="NF003742">
    <property type="entry name" value="PRK05339.1"/>
    <property type="match status" value="1"/>
</dbReference>
<dbReference type="HAMAP" id="MF_01062">
    <property type="entry name" value="PSRP"/>
    <property type="match status" value="1"/>
</dbReference>
<dbReference type="InterPro" id="IPR005177">
    <property type="entry name" value="Kinase-pyrophosphorylase"/>
</dbReference>
<gene>
    <name evidence="6" type="ORF">EDC57_0490</name>
</gene>
<dbReference type="Pfam" id="PF03618">
    <property type="entry name" value="Kinase-PPPase"/>
    <property type="match status" value="1"/>
</dbReference>
<dbReference type="EMBL" id="RJVI01000001">
    <property type="protein sequence ID" value="ROR34592.1"/>
    <property type="molecule type" value="Genomic_DNA"/>
</dbReference>
<proteinExistence type="inferred from homology"/>
<evidence type="ECO:0000256" key="3">
    <source>
        <dbReference type="ARBA" id="ARBA00022741"/>
    </source>
</evidence>
<dbReference type="EC" id="2.7.11.33" evidence="5"/>
<feature type="binding site" evidence="5">
    <location>
        <begin position="161"/>
        <end position="168"/>
    </location>
    <ligand>
        <name>ADP</name>
        <dbReference type="ChEBI" id="CHEBI:456216"/>
    </ligand>
</feature>
<comment type="catalytic activity">
    <reaction evidence="5">
        <text>[pyruvate, water dikinase] + ADP = [pyruvate, water dikinase]-phosphate + AMP + H(+)</text>
        <dbReference type="Rhea" id="RHEA:46020"/>
        <dbReference type="Rhea" id="RHEA-COMP:11425"/>
        <dbReference type="Rhea" id="RHEA-COMP:11426"/>
        <dbReference type="ChEBI" id="CHEBI:15378"/>
        <dbReference type="ChEBI" id="CHEBI:43176"/>
        <dbReference type="ChEBI" id="CHEBI:68546"/>
        <dbReference type="ChEBI" id="CHEBI:456215"/>
        <dbReference type="ChEBI" id="CHEBI:456216"/>
        <dbReference type="EC" id="2.7.11.33"/>
    </reaction>
</comment>
<comment type="similarity">
    <text evidence="5">Belongs to the pyruvate, phosphate/water dikinase regulatory protein family. PSRP subfamily.</text>
</comment>
<keyword evidence="1 5" id="KW-0723">Serine/threonine-protein kinase</keyword>
<organism evidence="6 7">
    <name type="scientific">Inmirania thermothiophila</name>
    <dbReference type="NCBI Taxonomy" id="1750597"/>
    <lineage>
        <taxon>Bacteria</taxon>
        <taxon>Pseudomonadati</taxon>
        <taxon>Pseudomonadota</taxon>
        <taxon>Gammaproteobacteria</taxon>
        <taxon>Chromatiales</taxon>
        <taxon>Ectothiorhodospiraceae</taxon>
        <taxon>Inmirania</taxon>
    </lineage>
</organism>
<dbReference type="SUPFAM" id="SSF52540">
    <property type="entry name" value="P-loop containing nucleoside triphosphate hydrolases"/>
    <property type="match status" value="1"/>
</dbReference>
<accession>A0A3N1YAD7</accession>
<dbReference type="PANTHER" id="PTHR31756:SF3">
    <property type="entry name" value="PYRUVATE, PHOSPHATE DIKINASE REGULATORY PROTEIN 1, CHLOROPLASTIC"/>
    <property type="match status" value="1"/>
</dbReference>
<keyword evidence="4 5" id="KW-0418">Kinase</keyword>
<keyword evidence="2 5" id="KW-0808">Transferase</keyword>
<evidence type="ECO:0000256" key="2">
    <source>
        <dbReference type="ARBA" id="ARBA00022679"/>
    </source>
</evidence>
<dbReference type="GO" id="GO:0005524">
    <property type="term" value="F:ATP binding"/>
    <property type="evidence" value="ECO:0007669"/>
    <property type="project" value="InterPro"/>
</dbReference>
<dbReference type="InterPro" id="IPR026530">
    <property type="entry name" value="PSRP"/>
</dbReference>